<dbReference type="Proteomes" id="UP001470230">
    <property type="component" value="Unassembled WGS sequence"/>
</dbReference>
<organism evidence="4 5">
    <name type="scientific">Tritrichomonas musculus</name>
    <dbReference type="NCBI Taxonomy" id="1915356"/>
    <lineage>
        <taxon>Eukaryota</taxon>
        <taxon>Metamonada</taxon>
        <taxon>Parabasalia</taxon>
        <taxon>Tritrichomonadida</taxon>
        <taxon>Tritrichomonadidae</taxon>
        <taxon>Tritrichomonas</taxon>
    </lineage>
</organism>
<dbReference type="Pfam" id="PF01103">
    <property type="entry name" value="Omp85"/>
    <property type="match status" value="1"/>
</dbReference>
<comment type="subcellular location">
    <subcellularLocation>
        <location evidence="1">Membrane</location>
    </subcellularLocation>
</comment>
<evidence type="ECO:0000313" key="4">
    <source>
        <dbReference type="EMBL" id="KAK8884561.1"/>
    </source>
</evidence>
<keyword evidence="5" id="KW-1185">Reference proteome</keyword>
<dbReference type="InterPro" id="IPR000184">
    <property type="entry name" value="Bac_surfAg_D15"/>
</dbReference>
<evidence type="ECO:0000256" key="2">
    <source>
        <dbReference type="ARBA" id="ARBA00023136"/>
    </source>
</evidence>
<comment type="caution">
    <text evidence="4">The sequence shown here is derived from an EMBL/GenBank/DDBJ whole genome shotgun (WGS) entry which is preliminary data.</text>
</comment>
<dbReference type="EMBL" id="JAPFFF010000008">
    <property type="protein sequence ID" value="KAK8884561.1"/>
    <property type="molecule type" value="Genomic_DNA"/>
</dbReference>
<evidence type="ECO:0000259" key="3">
    <source>
        <dbReference type="Pfam" id="PF01103"/>
    </source>
</evidence>
<gene>
    <name evidence="4" type="ORF">M9Y10_043675</name>
</gene>
<sequence>MKFFHRKNPPKGWFPEEPIRHEMKNIQSMNLDFNSKNEKMQELVAKVKSIKTIKTIEIYRLLPKFWKFNLFNPFRIKIIPRTGQLATSIGGEAGSTQSMHISTGFANYFYHNEYYELSAKVRSDTSPRFSAQFTHDYLEEADYSLLQHFFTTYSVSASYDMKMFKKQKITTAMLSSTYHPKNSFLSHSASLSIVKEDQSETVPPAFYCDPSPYVKMALKTENTSIIIPSAGAFCELSYLFSKSKQNDKLLSFIPALKVQTNISKFIDSLNLKFSGSGGCIIAPEAVPFNEKFKVGGAPIARGIENHEFGPTFANFPSGIDAFASSTIEFFTPLFPQVNLNAHFFVNGAIGANFKSNNFFDNLPDYSSVLTFGTGLVFRQGGIQVELNTQIPYYFSEGLKTVKYQIGFSPV</sequence>
<dbReference type="Gene3D" id="2.40.160.50">
    <property type="entry name" value="membrane protein fhac: a member of the omp85/tpsb transporter family"/>
    <property type="match status" value="1"/>
</dbReference>
<proteinExistence type="predicted"/>
<reference evidence="4 5" key="1">
    <citation type="submission" date="2024-04" db="EMBL/GenBank/DDBJ databases">
        <title>Tritrichomonas musculus Genome.</title>
        <authorList>
            <person name="Alves-Ferreira E."/>
            <person name="Grigg M."/>
            <person name="Lorenzi H."/>
            <person name="Galac M."/>
        </authorList>
    </citation>
    <scope>NUCLEOTIDE SEQUENCE [LARGE SCALE GENOMIC DNA]</scope>
    <source>
        <strain evidence="4 5">EAF2021</strain>
    </source>
</reference>
<feature type="domain" description="Bacterial surface antigen (D15)" evidence="3">
    <location>
        <begin position="227"/>
        <end position="376"/>
    </location>
</feature>
<name>A0ABR2K0C9_9EUKA</name>
<evidence type="ECO:0000313" key="5">
    <source>
        <dbReference type="Proteomes" id="UP001470230"/>
    </source>
</evidence>
<keyword evidence="2" id="KW-0472">Membrane</keyword>
<protein>
    <recommendedName>
        <fullName evidence="3">Bacterial surface antigen (D15) domain-containing protein</fullName>
    </recommendedName>
</protein>
<evidence type="ECO:0000256" key="1">
    <source>
        <dbReference type="ARBA" id="ARBA00004370"/>
    </source>
</evidence>
<accession>A0ABR2K0C9</accession>